<keyword evidence="1" id="KW-1015">Disulfide bond</keyword>
<reference evidence="5" key="1">
    <citation type="submission" date="2016-07" db="EMBL/GenBank/DDBJ databases">
        <authorList>
            <person name="Bretaudeau A."/>
        </authorList>
    </citation>
    <scope>NUCLEOTIDE SEQUENCE</scope>
    <source>
        <strain evidence="5">Rice</strain>
        <tissue evidence="5">Whole body</tissue>
    </source>
</reference>
<dbReference type="InterPro" id="IPR051487">
    <property type="entry name" value="Ser/Thr_Proteases_Immune/Dev"/>
</dbReference>
<dbReference type="AlphaFoldDB" id="A0A2H1VXD9"/>
<proteinExistence type="inferred from homology"/>
<feature type="domain" description="Peptidase S1" evidence="4">
    <location>
        <begin position="52"/>
        <end position="315"/>
    </location>
</feature>
<keyword evidence="3" id="KW-0812">Transmembrane</keyword>
<keyword evidence="3" id="KW-0472">Membrane</keyword>
<evidence type="ECO:0000256" key="1">
    <source>
        <dbReference type="ARBA" id="ARBA00023157"/>
    </source>
</evidence>
<dbReference type="Gene3D" id="2.40.10.10">
    <property type="entry name" value="Trypsin-like serine proteases"/>
    <property type="match status" value="1"/>
</dbReference>
<evidence type="ECO:0000259" key="4">
    <source>
        <dbReference type="PROSITE" id="PS50240"/>
    </source>
</evidence>
<name>A0A2H1VXD9_SPOFR</name>
<gene>
    <name evidence="5" type="ORF">SFRICE_007832</name>
</gene>
<accession>A0A2H1VXD9</accession>
<dbReference type="SUPFAM" id="SSF50494">
    <property type="entry name" value="Trypsin-like serine proteases"/>
    <property type="match status" value="1"/>
</dbReference>
<dbReference type="EMBL" id="ODYU01005031">
    <property type="protein sequence ID" value="SOQ45511.1"/>
    <property type="molecule type" value="Genomic_DNA"/>
</dbReference>
<dbReference type="InterPro" id="IPR009003">
    <property type="entry name" value="Peptidase_S1_PA"/>
</dbReference>
<dbReference type="InterPro" id="IPR043504">
    <property type="entry name" value="Peptidase_S1_PA_chymotrypsin"/>
</dbReference>
<dbReference type="Pfam" id="PF00089">
    <property type="entry name" value="Trypsin"/>
    <property type="match status" value="1"/>
</dbReference>
<dbReference type="PANTHER" id="PTHR24256">
    <property type="entry name" value="TRYPTASE-RELATED"/>
    <property type="match status" value="1"/>
</dbReference>
<comment type="similarity">
    <text evidence="2">Belongs to the peptidase S1 family. CLIP subfamily.</text>
</comment>
<feature type="transmembrane region" description="Helical" evidence="3">
    <location>
        <begin position="12"/>
        <end position="33"/>
    </location>
</feature>
<evidence type="ECO:0000256" key="3">
    <source>
        <dbReference type="SAM" id="Phobius"/>
    </source>
</evidence>
<dbReference type="InterPro" id="IPR001254">
    <property type="entry name" value="Trypsin_dom"/>
</dbReference>
<dbReference type="CDD" id="cd00190">
    <property type="entry name" value="Tryp_SPc"/>
    <property type="match status" value="1"/>
</dbReference>
<dbReference type="PROSITE" id="PS50240">
    <property type="entry name" value="TRYPSIN_DOM"/>
    <property type="match status" value="1"/>
</dbReference>
<dbReference type="GO" id="GO:0004252">
    <property type="term" value="F:serine-type endopeptidase activity"/>
    <property type="evidence" value="ECO:0007669"/>
    <property type="project" value="InterPro"/>
</dbReference>
<dbReference type="PRINTS" id="PR00722">
    <property type="entry name" value="CHYMOTRYPSIN"/>
</dbReference>
<sequence>MFLINQRLIRTLLLKLPIVMWGAVVILAVVAAASAESVLQASPEVAPLDSRIVSGWDSQEGQFPYMLWLRTVRWTGDITACGGSIIHRSWGLTSARCTAQRIEITIHAGSIYRSRPRVVVQARDTFRPPGYDDAMQPITQPNDISVMRFSTDLTFNEHIQPIRLQRSEDKDRDYTGVLMTTSGWGTQWTCLEVGCYTPERLQWVHLNGISNFVCLLFINSNWLVRPTTVCASFYNVTTQSICSRGLENDLAMELLRTVDMFQGDSGVPLTMVEDDGVLTQVGVGSFVSGFGCHVGLPSGFTRPGHYQDWMRQVTGINFDQRVVPNDDAVDVDRAGNLELKDFKLQEEEEEVGA</sequence>
<dbReference type="SMART" id="SM00020">
    <property type="entry name" value="Tryp_SPc"/>
    <property type="match status" value="1"/>
</dbReference>
<protein>
    <submittedName>
        <fullName evidence="5">SFRICE_007832</fullName>
    </submittedName>
</protein>
<evidence type="ECO:0000313" key="5">
    <source>
        <dbReference type="EMBL" id="SOQ45511.1"/>
    </source>
</evidence>
<dbReference type="GO" id="GO:0006508">
    <property type="term" value="P:proteolysis"/>
    <property type="evidence" value="ECO:0007669"/>
    <property type="project" value="InterPro"/>
</dbReference>
<organism evidence="5">
    <name type="scientific">Spodoptera frugiperda</name>
    <name type="common">Fall armyworm</name>
    <dbReference type="NCBI Taxonomy" id="7108"/>
    <lineage>
        <taxon>Eukaryota</taxon>
        <taxon>Metazoa</taxon>
        <taxon>Ecdysozoa</taxon>
        <taxon>Arthropoda</taxon>
        <taxon>Hexapoda</taxon>
        <taxon>Insecta</taxon>
        <taxon>Pterygota</taxon>
        <taxon>Neoptera</taxon>
        <taxon>Endopterygota</taxon>
        <taxon>Lepidoptera</taxon>
        <taxon>Glossata</taxon>
        <taxon>Ditrysia</taxon>
        <taxon>Noctuoidea</taxon>
        <taxon>Noctuidae</taxon>
        <taxon>Amphipyrinae</taxon>
        <taxon>Spodoptera</taxon>
    </lineage>
</organism>
<keyword evidence="3" id="KW-1133">Transmembrane helix</keyword>
<dbReference type="InterPro" id="IPR001314">
    <property type="entry name" value="Peptidase_S1A"/>
</dbReference>
<evidence type="ECO:0000256" key="2">
    <source>
        <dbReference type="ARBA" id="ARBA00024195"/>
    </source>
</evidence>